<accession>A0A061SBW9</accession>
<name>A0A061SBW9_9CHLO</name>
<reference evidence="1" key="1">
    <citation type="submission" date="2014-05" db="EMBL/GenBank/DDBJ databases">
        <title>The transcriptome of the halophilic microalga Tetraselmis sp. GSL018 isolated from the Great Salt Lake, Utah.</title>
        <authorList>
            <person name="Jinkerson R.E."/>
            <person name="D'Adamo S."/>
            <person name="Posewitz M.C."/>
        </authorList>
    </citation>
    <scope>NUCLEOTIDE SEQUENCE</scope>
    <source>
        <strain evidence="1">GSL018</strain>
    </source>
</reference>
<feature type="non-terminal residue" evidence="1">
    <location>
        <position position="1"/>
    </location>
</feature>
<dbReference type="EMBL" id="GBEZ01003344">
    <property type="protein sequence ID" value="JAC81788.1"/>
    <property type="molecule type" value="Transcribed_RNA"/>
</dbReference>
<dbReference type="AlphaFoldDB" id="A0A061SBW9"/>
<proteinExistence type="predicted"/>
<sequence length="66" mass="6855">KPLEADGVHEDASALDDRLETAVGPEYPPQALLGAILAQLCSLLAPGKDFRSFSLGSSSKSALICL</sequence>
<evidence type="ECO:0000313" key="1">
    <source>
        <dbReference type="EMBL" id="JAC81788.1"/>
    </source>
</evidence>
<organism evidence="1">
    <name type="scientific">Tetraselmis sp. GSL018</name>
    <dbReference type="NCBI Taxonomy" id="582737"/>
    <lineage>
        <taxon>Eukaryota</taxon>
        <taxon>Viridiplantae</taxon>
        <taxon>Chlorophyta</taxon>
        <taxon>core chlorophytes</taxon>
        <taxon>Chlorodendrophyceae</taxon>
        <taxon>Chlorodendrales</taxon>
        <taxon>Chlorodendraceae</taxon>
        <taxon>Tetraselmis</taxon>
    </lineage>
</organism>
<protein>
    <submittedName>
        <fullName evidence="1">Uncharacterized protein</fullName>
    </submittedName>
</protein>
<gene>
    <name evidence="1" type="ORF">TSPGSL018_7145</name>
</gene>